<name>A0ABT3TEJ2_9GAMM</name>
<reference evidence="2" key="1">
    <citation type="submission" date="2019-02" db="EMBL/GenBank/DDBJ databases">
        <authorList>
            <person name="Li S.-H."/>
        </authorList>
    </citation>
    <scope>NUCLEOTIDE SEQUENCE</scope>
    <source>
        <strain evidence="2">IMCC14734</strain>
    </source>
</reference>
<dbReference type="Gene3D" id="2.40.128.460">
    <property type="entry name" value="Periplasmic lysozyme inhibitor of I-type lysozyme"/>
    <property type="match status" value="1"/>
</dbReference>
<keyword evidence="3" id="KW-1185">Reference proteome</keyword>
<accession>A0ABT3TEJ2</accession>
<dbReference type="Proteomes" id="UP001143362">
    <property type="component" value="Unassembled WGS sequence"/>
</dbReference>
<keyword evidence="1" id="KW-0732">Signal</keyword>
<proteinExistence type="predicted"/>
<gene>
    <name evidence="2" type="ORF">EYC98_03105</name>
</gene>
<dbReference type="RefSeq" id="WP_279243838.1">
    <property type="nucleotide sequence ID" value="NZ_SHNN01000001.1"/>
</dbReference>
<dbReference type="Pfam" id="PF16743">
    <property type="entry name" value="PliI"/>
    <property type="match status" value="1"/>
</dbReference>
<evidence type="ECO:0000256" key="1">
    <source>
        <dbReference type="SAM" id="SignalP"/>
    </source>
</evidence>
<evidence type="ECO:0000313" key="3">
    <source>
        <dbReference type="Proteomes" id="UP001143362"/>
    </source>
</evidence>
<dbReference type="EMBL" id="SHNN01000001">
    <property type="protein sequence ID" value="MCX2979847.1"/>
    <property type="molecule type" value="Genomic_DNA"/>
</dbReference>
<dbReference type="InterPro" id="IPR031948">
    <property type="entry name" value="PliI"/>
</dbReference>
<feature type="signal peptide" evidence="1">
    <location>
        <begin position="1"/>
        <end position="21"/>
    </location>
</feature>
<evidence type="ECO:0000313" key="2">
    <source>
        <dbReference type="EMBL" id="MCX2979847.1"/>
    </source>
</evidence>
<comment type="caution">
    <text evidence="2">The sequence shown here is derived from an EMBL/GenBank/DDBJ whole genome shotgun (WGS) entry which is preliminary data.</text>
</comment>
<evidence type="ECO:0008006" key="4">
    <source>
        <dbReference type="Google" id="ProtNLM"/>
    </source>
</evidence>
<dbReference type="InterPro" id="IPR038643">
    <property type="entry name" value="PliI_sf"/>
</dbReference>
<feature type="chain" id="PRO_5045092620" description="VCBS repeat-containing protein" evidence="1">
    <location>
        <begin position="22"/>
        <end position="187"/>
    </location>
</feature>
<organism evidence="2 3">
    <name type="scientific">Candidatus Litorirhabdus singularis</name>
    <dbReference type="NCBI Taxonomy" id="2518993"/>
    <lineage>
        <taxon>Bacteria</taxon>
        <taxon>Pseudomonadati</taxon>
        <taxon>Pseudomonadota</taxon>
        <taxon>Gammaproteobacteria</taxon>
        <taxon>Cellvibrionales</taxon>
        <taxon>Halieaceae</taxon>
        <taxon>Candidatus Litorirhabdus</taxon>
    </lineage>
</organism>
<sequence>MYTKLMVTIALAAFFSTTVQAEPFFAQRVLQGVTFQVESPHDSSINQVIVRANMSGDSLGQMQAEADGTITNVEIEDLNADGYPEIYIYVNSAGSGSYGSLIAYASNRNKSLSEVYLPSIEDSPEISRGYMGHDEFFVGEGTFVRRFPLYQNGDTNSKSTGGTRQIQYKLLAGEAGWILRQDRVVEF</sequence>
<protein>
    <recommendedName>
        <fullName evidence="4">VCBS repeat-containing protein</fullName>
    </recommendedName>
</protein>